<dbReference type="AlphaFoldDB" id="A0A953M1N3"/>
<feature type="signal peptide" evidence="1">
    <location>
        <begin position="1"/>
        <end position="26"/>
    </location>
</feature>
<sequence>MDREMIKRVFLFVALCIIFPLFSVHAAVSAGSQLKTLFISESYGVSAGSTAWKSAETYLTKKMNATFSLGAGGISQTSFSSASSAISTLETALSPQLNSYIGNIASHLSSEGYAFARVDWLYSFYDSGDSNALKKAYFPLIIYPDGRVRNMGMRVITSTPSILYYIYMSKGTEEDLPSDWTYEDGGILYKYVLDQDFAVISSSQVDTAGRYDPPKTPEGDSTIDPDSGLKLLISEVVKGEMTNKSALYALIDYSRRITPLWDCDSEGNCIARIKVESETREYAKMCGKPPTYRNTGKTGYTLQYQSERYFVSTDGSYTMTASSTGETVAPKEDPFDWLMDVEEEPSYEQVIDPFKGLTLYDFTNDTFNNLPCNYYLYAGGQCSQAPLLKTIETFTMGGSVGWDPTTYYNYSRCGVPAWNLSIAGTTLSMTMWVPGLSEFSQDGTVDYYYDDSSGCYRNCPSDWEGDTSKCTLGWTYSAGSITLPANMAHSGSASSTLPQDGQLLTAYTFSGSGNQLRVSAAVGSGSTVVLGTFSFGDATVSGSVTFPAGFASPANFMLTPQGNYLNIYDGNGVYRGRIEFIC</sequence>
<evidence type="ECO:0000313" key="2">
    <source>
        <dbReference type="EMBL" id="MBZ0156945.1"/>
    </source>
</evidence>
<evidence type="ECO:0000313" key="3">
    <source>
        <dbReference type="Proteomes" id="UP000705867"/>
    </source>
</evidence>
<feature type="chain" id="PRO_5037463223" evidence="1">
    <location>
        <begin position="27"/>
        <end position="582"/>
    </location>
</feature>
<accession>A0A953M1N3</accession>
<proteinExistence type="predicted"/>
<organism evidence="2 3">
    <name type="scientific">Candidatus Nitrobium versatile</name>
    <dbReference type="NCBI Taxonomy" id="2884831"/>
    <lineage>
        <taxon>Bacteria</taxon>
        <taxon>Pseudomonadati</taxon>
        <taxon>Nitrospirota</taxon>
        <taxon>Nitrospiria</taxon>
        <taxon>Nitrospirales</taxon>
        <taxon>Nitrospiraceae</taxon>
        <taxon>Candidatus Nitrobium</taxon>
    </lineage>
</organism>
<evidence type="ECO:0000256" key="1">
    <source>
        <dbReference type="SAM" id="SignalP"/>
    </source>
</evidence>
<dbReference type="Proteomes" id="UP000705867">
    <property type="component" value="Unassembled WGS sequence"/>
</dbReference>
<keyword evidence="1" id="KW-0732">Signal</keyword>
<reference evidence="2" key="2">
    <citation type="submission" date="2021-08" db="EMBL/GenBank/DDBJ databases">
        <authorList>
            <person name="Dalcin Martins P."/>
        </authorList>
    </citation>
    <scope>NUCLEOTIDE SEQUENCE</scope>
    <source>
        <strain evidence="2">MAG_39</strain>
    </source>
</reference>
<gene>
    <name evidence="2" type="ORF">K8I29_12145</name>
</gene>
<protein>
    <submittedName>
        <fullName evidence="2">Uncharacterized protein</fullName>
    </submittedName>
</protein>
<reference evidence="2" key="1">
    <citation type="journal article" date="2021" name="bioRxiv">
        <title>Unraveling nitrogen, sulfur and carbon metabolic pathways and microbial community transcriptional responses to substrate deprivation and toxicity stresses in a bioreactor mimicking anoxic brackish coastal sediment conditions.</title>
        <authorList>
            <person name="Martins P.D."/>
            <person name="Echeveste M.J."/>
            <person name="Arshad A."/>
            <person name="Kurth J."/>
            <person name="Ouboter H."/>
            <person name="Jetten M.S.M."/>
            <person name="Welte C.U."/>
        </authorList>
    </citation>
    <scope>NUCLEOTIDE SEQUENCE</scope>
    <source>
        <strain evidence="2">MAG_39</strain>
    </source>
</reference>
<comment type="caution">
    <text evidence="2">The sequence shown here is derived from an EMBL/GenBank/DDBJ whole genome shotgun (WGS) entry which is preliminary data.</text>
</comment>
<dbReference type="EMBL" id="JAIOIV010000098">
    <property type="protein sequence ID" value="MBZ0156945.1"/>
    <property type="molecule type" value="Genomic_DNA"/>
</dbReference>
<name>A0A953M1N3_9BACT</name>